<dbReference type="InterPro" id="IPR056676">
    <property type="entry name" value="DUF7774"/>
</dbReference>
<feature type="domain" description="DUF7774" evidence="2">
    <location>
        <begin position="129"/>
        <end position="221"/>
    </location>
</feature>
<evidence type="ECO:0000256" key="1">
    <source>
        <dbReference type="SAM" id="MobiDB-lite"/>
    </source>
</evidence>
<feature type="compositionally biased region" description="Basic and acidic residues" evidence="1">
    <location>
        <begin position="90"/>
        <end position="117"/>
    </location>
</feature>
<evidence type="ECO:0000313" key="4">
    <source>
        <dbReference type="Proteomes" id="UP000024635"/>
    </source>
</evidence>
<feature type="region of interest" description="Disordered" evidence="1">
    <location>
        <begin position="31"/>
        <end position="52"/>
    </location>
</feature>
<feature type="compositionally biased region" description="Basic and acidic residues" evidence="1">
    <location>
        <begin position="795"/>
        <end position="900"/>
    </location>
</feature>
<feature type="compositionally biased region" description="Basic and acidic residues" evidence="1">
    <location>
        <begin position="717"/>
        <end position="731"/>
    </location>
</feature>
<proteinExistence type="predicted"/>
<comment type="caution">
    <text evidence="3">The sequence shown here is derived from an EMBL/GenBank/DDBJ whole genome shotgun (WGS) entry which is preliminary data.</text>
</comment>
<feature type="compositionally biased region" description="Basic and acidic residues" evidence="1">
    <location>
        <begin position="910"/>
        <end position="945"/>
    </location>
</feature>
<dbReference type="STRING" id="53326.A0A016T902"/>
<dbReference type="Proteomes" id="UP000024635">
    <property type="component" value="Unassembled WGS sequence"/>
</dbReference>
<dbReference type="Pfam" id="PF24983">
    <property type="entry name" value="DUF7774"/>
    <property type="match status" value="1"/>
</dbReference>
<feature type="region of interest" description="Disordered" evidence="1">
    <location>
        <begin position="531"/>
        <end position="731"/>
    </location>
</feature>
<feature type="compositionally biased region" description="Basic and acidic residues" evidence="1">
    <location>
        <begin position="667"/>
        <end position="700"/>
    </location>
</feature>
<feature type="region of interest" description="Disordered" evidence="1">
    <location>
        <begin position="76"/>
        <end position="117"/>
    </location>
</feature>
<sequence>MQPSSDASIVRASLCKKIELVRQLFRTFHEKERGLRAKTNEEAETGKKREPVDILAKTEFEEVGVAKRPAVSLVRKKSSVRWKRKPSGATHDKPTKEGTGKKKDSEPTKKDEKQSTDVKDVPITDVIQHREFRLARKIIDEVHKAKMMEKLLNEQDTAIMRKFIENDLANPSYKEVKLLHRALNQLWEDVMCNLTQFHFEQEALVFLCEREKAKARFLDVMLVCPSTLPNSWGGRHICEITDVRPGMLITSASTPDEASVVPPPIAESFPSPWTKIVKGMMDENKLKISLPSLNAEKHSSDTGQRIEDTGLTKTKVRKSKSVKKEERKGREESADEEKRRRKDDLAATKHLHKPMQRIDHADKQPLKCVSSADLEKKTGESALKETKTRDYDQVNTKELMEYLLELDEVKGNTYIENQKKKEVQNEDEPHGIESFIELYSLKNGDEVKKKQATRRSKSAHEKKPVHEISKSEKHEHLKSLAKTQDDVSLKEHPLKEHRDQPLESPKLRVEKKEVEVKKEVIDGSFKKADIKGLKVLDDSQPDIQKQQKEKGDKIDGKGKLDKEGDTCNVKEVDAAGSLKTSSSKTSKIRKEEDSRKIGKEGSFKSDSKKGEKFGKPLLKEEKSQDVKPQRLKKEDVDRGKEGIVQGKTPAESKSPIGVEKTEEDSEEKTKIDKVPDKTSGDAEVKREKLNVRKEQDKKVEQLGNIPSETKIGGDIVAKQEDKKGKMQKDKEAEAVARKVIDAKEKSATEKKVKEEVQEHKHGEDLLKKTEGTKIDGQIDKETQTQQKQKVHKQKVKEEQAHDITMQKEKTVQEQLDQEKKTDEAKKLHSEEKMGDGEDTGDKEKKESQQGQVKEIKKVDSKENLHKEKGKEHGFRKFGSKDHIGVEHKQPSNNATKEKLPVHVVQRVRKSKDSGKHVSHQKEEHKKEIKERKFDSKRQEDKTKDLKVRRKKSTKKE</sequence>
<dbReference type="PANTHER" id="PTHR38630">
    <property type="entry name" value="PROTEIN CBG12780"/>
    <property type="match status" value="1"/>
</dbReference>
<feature type="region of interest" description="Disordered" evidence="1">
    <location>
        <begin position="292"/>
        <end position="373"/>
    </location>
</feature>
<feature type="region of interest" description="Disordered" evidence="1">
    <location>
        <begin position="744"/>
        <end position="956"/>
    </location>
</feature>
<protein>
    <recommendedName>
        <fullName evidence="2">DUF7774 domain-containing protein</fullName>
    </recommendedName>
</protein>
<dbReference type="EMBL" id="JARK01001461">
    <property type="protein sequence ID" value="EYB99121.1"/>
    <property type="molecule type" value="Genomic_DNA"/>
</dbReference>
<evidence type="ECO:0000313" key="3">
    <source>
        <dbReference type="EMBL" id="EYB99121.1"/>
    </source>
</evidence>
<dbReference type="PANTHER" id="PTHR38630:SF1">
    <property type="entry name" value="DEK_C DOMAIN-CONTAINING PROTEIN-RELATED"/>
    <property type="match status" value="1"/>
</dbReference>
<gene>
    <name evidence="3" type="primary">Acey_s0125.g1297</name>
    <name evidence="3" type="ORF">Y032_0125g1297</name>
</gene>
<name>A0A016T902_9BILA</name>
<feature type="compositionally biased region" description="Basic and acidic residues" evidence="1">
    <location>
        <begin position="295"/>
        <end position="310"/>
    </location>
</feature>
<feature type="compositionally biased region" description="Basic and acidic residues" evidence="1">
    <location>
        <begin position="458"/>
        <end position="513"/>
    </location>
</feature>
<dbReference type="AlphaFoldDB" id="A0A016T902"/>
<feature type="compositionally biased region" description="Basic and acidic residues" evidence="1">
    <location>
        <begin position="322"/>
        <end position="347"/>
    </location>
</feature>
<organism evidence="3 4">
    <name type="scientific">Ancylostoma ceylanicum</name>
    <dbReference type="NCBI Taxonomy" id="53326"/>
    <lineage>
        <taxon>Eukaryota</taxon>
        <taxon>Metazoa</taxon>
        <taxon>Ecdysozoa</taxon>
        <taxon>Nematoda</taxon>
        <taxon>Chromadorea</taxon>
        <taxon>Rhabditida</taxon>
        <taxon>Rhabditina</taxon>
        <taxon>Rhabditomorpha</taxon>
        <taxon>Strongyloidea</taxon>
        <taxon>Ancylostomatidae</taxon>
        <taxon>Ancylostomatinae</taxon>
        <taxon>Ancylostoma</taxon>
    </lineage>
</organism>
<feature type="region of interest" description="Disordered" evidence="1">
    <location>
        <begin position="446"/>
        <end position="513"/>
    </location>
</feature>
<feature type="compositionally biased region" description="Basic residues" evidence="1">
    <location>
        <begin position="76"/>
        <end position="86"/>
    </location>
</feature>
<keyword evidence="4" id="KW-1185">Reference proteome</keyword>
<evidence type="ECO:0000259" key="2">
    <source>
        <dbReference type="Pfam" id="PF24983"/>
    </source>
</evidence>
<reference evidence="4" key="1">
    <citation type="journal article" date="2015" name="Nat. Genet.">
        <title>The genome and transcriptome of the zoonotic hookworm Ancylostoma ceylanicum identify infection-specific gene families.</title>
        <authorList>
            <person name="Schwarz E.M."/>
            <person name="Hu Y."/>
            <person name="Antoshechkin I."/>
            <person name="Miller M.M."/>
            <person name="Sternberg P.W."/>
            <person name="Aroian R.V."/>
        </authorList>
    </citation>
    <scope>NUCLEOTIDE SEQUENCE</scope>
    <source>
        <strain evidence="4">HY135</strain>
    </source>
</reference>
<feature type="compositionally biased region" description="Basic and acidic residues" evidence="1">
    <location>
        <begin position="356"/>
        <end position="365"/>
    </location>
</feature>
<accession>A0A016T902</accession>
<feature type="compositionally biased region" description="Basic and acidic residues" evidence="1">
    <location>
        <begin position="545"/>
        <end position="573"/>
    </location>
</feature>
<feature type="compositionally biased region" description="Basic residues" evidence="1">
    <location>
        <begin position="946"/>
        <end position="956"/>
    </location>
</feature>
<feature type="compositionally biased region" description="Basic and acidic residues" evidence="1">
    <location>
        <begin position="744"/>
        <end position="782"/>
    </location>
</feature>
<feature type="compositionally biased region" description="Basic and acidic residues" evidence="1">
    <location>
        <begin position="588"/>
        <end position="641"/>
    </location>
</feature>
<dbReference type="OrthoDB" id="5877494at2759"/>